<accession>A0A117NG96</accession>
<geneLocation type="mitochondrion" evidence="1"/>
<comment type="caution">
    <text evidence="1">The sequence shown here is derived from an EMBL/GenBank/DDBJ whole genome shotgun (WGS) entry which is preliminary data.</text>
</comment>
<protein>
    <submittedName>
        <fullName evidence="1">Uncharacterized protein</fullName>
    </submittedName>
</protein>
<keyword evidence="1" id="KW-0496">Mitochondrion</keyword>
<organism evidence="1">
    <name type="scientific">Picea glauca</name>
    <name type="common">White spruce</name>
    <name type="synonym">Pinus glauca</name>
    <dbReference type="NCBI Taxonomy" id="3330"/>
    <lineage>
        <taxon>Eukaryota</taxon>
        <taxon>Viridiplantae</taxon>
        <taxon>Streptophyta</taxon>
        <taxon>Embryophyta</taxon>
        <taxon>Tracheophyta</taxon>
        <taxon>Spermatophyta</taxon>
        <taxon>Pinopsida</taxon>
        <taxon>Pinidae</taxon>
        <taxon>Conifers I</taxon>
        <taxon>Pinales</taxon>
        <taxon>Pinaceae</taxon>
        <taxon>Picea</taxon>
    </lineage>
</organism>
<reference evidence="1" key="1">
    <citation type="journal article" date="2015" name="Genome Biol. Evol.">
        <title>Organellar Genomes of White Spruce (Picea glauca): Assembly and Annotation.</title>
        <authorList>
            <person name="Jackman S.D."/>
            <person name="Warren R.L."/>
            <person name="Gibb E.A."/>
            <person name="Vandervalk B.P."/>
            <person name="Mohamadi H."/>
            <person name="Chu J."/>
            <person name="Raymond A."/>
            <person name="Pleasance S."/>
            <person name="Coope R."/>
            <person name="Wildung M.R."/>
            <person name="Ritland C.E."/>
            <person name="Bousquet J."/>
            <person name="Jones S.J."/>
            <person name="Bohlmann J."/>
            <person name="Birol I."/>
        </authorList>
    </citation>
    <scope>NUCLEOTIDE SEQUENCE [LARGE SCALE GENOMIC DNA]</scope>
    <source>
        <tissue evidence="1">Flushing bud</tissue>
    </source>
</reference>
<proteinExistence type="predicted"/>
<dbReference type="EMBL" id="LKAM01000011">
    <property type="protein sequence ID" value="KUM46460.1"/>
    <property type="molecule type" value="Genomic_DNA"/>
</dbReference>
<dbReference type="AlphaFoldDB" id="A0A117NG96"/>
<gene>
    <name evidence="1" type="ORF">ABT39_MTgene1561</name>
</gene>
<name>A0A117NG96_PICGL</name>
<evidence type="ECO:0000313" key="1">
    <source>
        <dbReference type="EMBL" id="KUM46460.1"/>
    </source>
</evidence>
<sequence>MFHVSIHGWGEFLFSGPFLSVSSFFSPSPVGKEGGLPHFSLLIHLNMKLTSIRLAINQRNGERA</sequence>